<dbReference type="PANTHER" id="PTHR16932">
    <property type="entry name" value="INTERFERON ALPHA-INDUCIBLE PROTEIN 27"/>
    <property type="match status" value="1"/>
</dbReference>
<sequence>MDQARRFGNFFRNSATSIGTKWKESSTLTKVCIIGTTAAVTAPLTIIPALGVAGFTSAGVAAGSAAASLQTATTVSGSFFALCQSAGAVGAVATSTSVGVGLSAGATVGAVTAAVCKKKDPSQNNHEETEAEAAEDEDAQGGSDESYDLSQEQIGVEASS</sequence>
<keyword evidence="5" id="KW-0472">Membrane</keyword>
<dbReference type="SUPFAM" id="SSF103473">
    <property type="entry name" value="MFS general substrate transporter"/>
    <property type="match status" value="1"/>
</dbReference>
<comment type="similarity">
    <text evidence="2">Belongs to the IFI6/IFI27 family.</text>
</comment>
<dbReference type="Pfam" id="PF06140">
    <property type="entry name" value="Ifi-6-16"/>
    <property type="match status" value="1"/>
</dbReference>
<keyword evidence="4" id="KW-1133">Transmembrane helix</keyword>
<comment type="subcellular location">
    <subcellularLocation>
        <location evidence="1">Membrane</location>
        <topology evidence="1">Multi-pass membrane protein</topology>
    </subcellularLocation>
</comment>
<evidence type="ECO:0000256" key="1">
    <source>
        <dbReference type="ARBA" id="ARBA00004141"/>
    </source>
</evidence>
<protein>
    <submittedName>
        <fullName evidence="7">Uncharacterized protein</fullName>
    </submittedName>
</protein>
<feature type="compositionally biased region" description="Polar residues" evidence="6">
    <location>
        <begin position="148"/>
        <end position="160"/>
    </location>
</feature>
<dbReference type="InterPro" id="IPR009311">
    <property type="entry name" value="IFI6/IFI27-like"/>
</dbReference>
<evidence type="ECO:0000256" key="2">
    <source>
        <dbReference type="ARBA" id="ARBA00007262"/>
    </source>
</evidence>
<dbReference type="EMBL" id="CAJNOH010001271">
    <property type="protein sequence ID" value="CAF1197900.1"/>
    <property type="molecule type" value="Genomic_DNA"/>
</dbReference>
<dbReference type="Gene3D" id="6.10.110.10">
    <property type="match status" value="1"/>
</dbReference>
<reference evidence="7" key="1">
    <citation type="submission" date="2021-02" db="EMBL/GenBank/DDBJ databases">
        <authorList>
            <person name="Nowell W R."/>
        </authorList>
    </citation>
    <scope>NUCLEOTIDE SEQUENCE</scope>
</reference>
<dbReference type="PANTHER" id="PTHR16932:SF18">
    <property type="entry name" value="INTERFERON, ALPHA-INDUCIBLE PROTEIN 27-LIKE 2"/>
    <property type="match status" value="1"/>
</dbReference>
<evidence type="ECO:0000313" key="7">
    <source>
        <dbReference type="EMBL" id="CAF1197900.1"/>
    </source>
</evidence>
<dbReference type="Proteomes" id="UP000663870">
    <property type="component" value="Unassembled WGS sequence"/>
</dbReference>
<name>A0A814W198_9BILA</name>
<evidence type="ECO:0000256" key="6">
    <source>
        <dbReference type="SAM" id="MobiDB-lite"/>
    </source>
</evidence>
<feature type="compositionally biased region" description="Acidic residues" evidence="6">
    <location>
        <begin position="129"/>
        <end position="139"/>
    </location>
</feature>
<dbReference type="InterPro" id="IPR038213">
    <property type="entry name" value="IFI6/IFI27-like_sf"/>
</dbReference>
<dbReference type="InterPro" id="IPR036259">
    <property type="entry name" value="MFS_trans_sf"/>
</dbReference>
<keyword evidence="3" id="KW-0812">Transmembrane</keyword>
<dbReference type="GO" id="GO:0016020">
    <property type="term" value="C:membrane"/>
    <property type="evidence" value="ECO:0007669"/>
    <property type="project" value="UniProtKB-SubCell"/>
</dbReference>
<comment type="caution">
    <text evidence="7">The sequence shown here is derived from an EMBL/GenBank/DDBJ whole genome shotgun (WGS) entry which is preliminary data.</text>
</comment>
<dbReference type="Proteomes" id="UP000663854">
    <property type="component" value="Unassembled WGS sequence"/>
</dbReference>
<evidence type="ECO:0000256" key="5">
    <source>
        <dbReference type="ARBA" id="ARBA00023136"/>
    </source>
</evidence>
<dbReference type="AlphaFoldDB" id="A0A814W198"/>
<accession>A0A814W198</accession>
<gene>
    <name evidence="8" type="ORF">JXQ802_LOCUS38595</name>
    <name evidence="7" type="ORF">PYM288_LOCUS24713</name>
</gene>
<evidence type="ECO:0000313" key="10">
    <source>
        <dbReference type="Proteomes" id="UP000663870"/>
    </source>
</evidence>
<evidence type="ECO:0000256" key="4">
    <source>
        <dbReference type="ARBA" id="ARBA00022989"/>
    </source>
</evidence>
<feature type="compositionally biased region" description="Basic and acidic residues" evidence="6">
    <location>
        <begin position="117"/>
        <end position="128"/>
    </location>
</feature>
<keyword evidence="10" id="KW-1185">Reference proteome</keyword>
<feature type="region of interest" description="Disordered" evidence="6">
    <location>
        <begin position="117"/>
        <end position="160"/>
    </location>
</feature>
<dbReference type="EMBL" id="CAJNOL010002153">
    <property type="protein sequence ID" value="CAF1468539.1"/>
    <property type="molecule type" value="Genomic_DNA"/>
</dbReference>
<evidence type="ECO:0000313" key="8">
    <source>
        <dbReference type="EMBL" id="CAF1468539.1"/>
    </source>
</evidence>
<proteinExistence type="inferred from homology"/>
<organism evidence="7 9">
    <name type="scientific">Rotaria sordida</name>
    <dbReference type="NCBI Taxonomy" id="392033"/>
    <lineage>
        <taxon>Eukaryota</taxon>
        <taxon>Metazoa</taxon>
        <taxon>Spiralia</taxon>
        <taxon>Gnathifera</taxon>
        <taxon>Rotifera</taxon>
        <taxon>Eurotatoria</taxon>
        <taxon>Bdelloidea</taxon>
        <taxon>Philodinida</taxon>
        <taxon>Philodinidae</taxon>
        <taxon>Rotaria</taxon>
    </lineage>
</organism>
<evidence type="ECO:0000313" key="9">
    <source>
        <dbReference type="Proteomes" id="UP000663854"/>
    </source>
</evidence>
<evidence type="ECO:0000256" key="3">
    <source>
        <dbReference type="ARBA" id="ARBA00022692"/>
    </source>
</evidence>